<keyword evidence="12" id="KW-0999">Mitochondrion inner membrane</keyword>
<feature type="region of interest" description="Disordered" evidence="13">
    <location>
        <begin position="34"/>
        <end position="58"/>
    </location>
</feature>
<evidence type="ECO:0000256" key="8">
    <source>
        <dbReference type="ARBA" id="ARBA00022989"/>
    </source>
</evidence>
<evidence type="ECO:0000256" key="13">
    <source>
        <dbReference type="SAM" id="MobiDB-lite"/>
    </source>
</evidence>
<keyword evidence="8 12" id="KW-1133">Transmembrane helix</keyword>
<dbReference type="OrthoDB" id="436405at2759"/>
<keyword evidence="16" id="KW-1185">Reference proteome</keyword>
<sequence length="235" mass="26534">MSKLLPLARRRVLLESVLLLPRGVLAVISPSNSITVRPNSSSKQNESDAQTSVVSKPSGGEVQTTFVKVKETTKTASYLGVILAGVGVTGLIFHTVFKELFSKKSPNNIYSQVLERCRNDPRLQYELGSPIKGYGEETRRGRRRHVSHVIYEKDGVEHLRMKFYIEGLRKKATVHLEMIEDENGEYIFRYLFVELDDFGRAAIVLEDNRYGHVDTPKGKRIEDIGLSKELEEGVI</sequence>
<dbReference type="SMR" id="A0A482XK79"/>
<organism evidence="15 16">
    <name type="scientific">Laodelphax striatellus</name>
    <name type="common">Small brown planthopper</name>
    <name type="synonym">Delphax striatella</name>
    <dbReference type="NCBI Taxonomy" id="195883"/>
    <lineage>
        <taxon>Eukaryota</taxon>
        <taxon>Metazoa</taxon>
        <taxon>Ecdysozoa</taxon>
        <taxon>Arthropoda</taxon>
        <taxon>Hexapoda</taxon>
        <taxon>Insecta</taxon>
        <taxon>Pterygota</taxon>
        <taxon>Neoptera</taxon>
        <taxon>Paraneoptera</taxon>
        <taxon>Hemiptera</taxon>
        <taxon>Auchenorrhyncha</taxon>
        <taxon>Fulgoroidea</taxon>
        <taxon>Delphacidae</taxon>
        <taxon>Criomorphinae</taxon>
        <taxon>Laodelphax</taxon>
    </lineage>
</organism>
<evidence type="ECO:0000256" key="11">
    <source>
        <dbReference type="ARBA" id="ARBA00023136"/>
    </source>
</evidence>
<keyword evidence="9 12" id="KW-0811">Translocation</keyword>
<evidence type="ECO:0000256" key="12">
    <source>
        <dbReference type="RuleBase" id="RU367142"/>
    </source>
</evidence>
<keyword evidence="7" id="KW-0809">Transit peptide</keyword>
<feature type="chain" id="PRO_5019831936" description="Mitochondrial import inner membrane translocase subunit Tim21" evidence="14">
    <location>
        <begin position="27"/>
        <end position="235"/>
    </location>
</feature>
<comment type="subunit">
    <text evidence="12">Component of the TIM23 complex.</text>
</comment>
<evidence type="ECO:0000256" key="3">
    <source>
        <dbReference type="ARBA" id="ARBA00020726"/>
    </source>
</evidence>
<dbReference type="Gene3D" id="3.10.450.320">
    <property type="entry name" value="Mitochondrial import inner membrane translocase subunit Tim21"/>
    <property type="match status" value="1"/>
</dbReference>
<comment type="subcellular location">
    <subcellularLocation>
        <location evidence="12">Mitochondrion inner membrane</location>
        <topology evidence="12">Single-pass membrane protein</topology>
    </subcellularLocation>
    <subcellularLocation>
        <location evidence="1">Mitochondrion membrane</location>
        <topology evidence="1">Single-pass membrane protein</topology>
    </subcellularLocation>
</comment>
<reference evidence="15 16" key="1">
    <citation type="journal article" date="2017" name="Gigascience">
        <title>Genome sequence of the small brown planthopper, Laodelphax striatellus.</title>
        <authorList>
            <person name="Zhu J."/>
            <person name="Jiang F."/>
            <person name="Wang X."/>
            <person name="Yang P."/>
            <person name="Bao Y."/>
            <person name="Zhao W."/>
            <person name="Wang W."/>
            <person name="Lu H."/>
            <person name="Wang Q."/>
            <person name="Cui N."/>
            <person name="Li J."/>
            <person name="Chen X."/>
            <person name="Luo L."/>
            <person name="Yu J."/>
            <person name="Kang L."/>
            <person name="Cui F."/>
        </authorList>
    </citation>
    <scope>NUCLEOTIDE SEQUENCE [LARGE SCALE GENOMIC DNA]</scope>
    <source>
        <strain evidence="15">Lst14</strain>
    </source>
</reference>
<name>A0A482XK79_LAOST</name>
<dbReference type="STRING" id="195883.A0A482XK79"/>
<dbReference type="InterPro" id="IPR013261">
    <property type="entry name" value="Tim21"/>
</dbReference>
<evidence type="ECO:0000256" key="6">
    <source>
        <dbReference type="ARBA" id="ARBA00022927"/>
    </source>
</evidence>
<accession>A0A482XK79</accession>
<keyword evidence="10 12" id="KW-0496">Mitochondrion</keyword>
<dbReference type="AlphaFoldDB" id="A0A482XK79"/>
<evidence type="ECO:0000256" key="10">
    <source>
        <dbReference type="ARBA" id="ARBA00023128"/>
    </source>
</evidence>
<dbReference type="InParanoid" id="A0A482XK79"/>
<gene>
    <name evidence="15" type="ORF">LSTR_LSTR004780</name>
</gene>
<feature type="signal peptide" evidence="14">
    <location>
        <begin position="1"/>
        <end position="26"/>
    </location>
</feature>
<comment type="similarity">
    <text evidence="2 12">Belongs to the TIM21 family.</text>
</comment>
<evidence type="ECO:0000256" key="4">
    <source>
        <dbReference type="ARBA" id="ARBA00022448"/>
    </source>
</evidence>
<comment type="function">
    <text evidence="12">Essential component of the TIM23 complex, a complex that mediates the translocation of transit peptide-containing proteins across the mitochondrial inner membrane.</text>
</comment>
<dbReference type="FunFam" id="3.10.450.320:FF:000001">
    <property type="entry name" value="Mitochondrial import inner membrane translocase subunit Tim21"/>
    <property type="match status" value="1"/>
</dbReference>
<keyword evidence="5 12" id="KW-0812">Transmembrane</keyword>
<evidence type="ECO:0000256" key="5">
    <source>
        <dbReference type="ARBA" id="ARBA00022692"/>
    </source>
</evidence>
<feature type="transmembrane region" description="Helical" evidence="12">
    <location>
        <begin position="76"/>
        <end position="97"/>
    </location>
</feature>
<dbReference type="EMBL" id="QKKF02007188">
    <property type="protein sequence ID" value="RZF46067.1"/>
    <property type="molecule type" value="Genomic_DNA"/>
</dbReference>
<dbReference type="InterPro" id="IPR038552">
    <property type="entry name" value="Tim21_IMS_sf"/>
</dbReference>
<dbReference type="GO" id="GO:0030150">
    <property type="term" value="P:protein import into mitochondrial matrix"/>
    <property type="evidence" value="ECO:0007669"/>
    <property type="project" value="UniProtKB-UniRule"/>
</dbReference>
<protein>
    <recommendedName>
        <fullName evidence="3 12">Mitochondrial import inner membrane translocase subunit Tim21</fullName>
    </recommendedName>
</protein>
<keyword evidence="4 12" id="KW-0813">Transport</keyword>
<dbReference type="Proteomes" id="UP000291343">
    <property type="component" value="Unassembled WGS sequence"/>
</dbReference>
<evidence type="ECO:0000256" key="1">
    <source>
        <dbReference type="ARBA" id="ARBA00004304"/>
    </source>
</evidence>
<keyword evidence="6 12" id="KW-0653">Protein transport</keyword>
<dbReference type="PANTHER" id="PTHR13032:SF6">
    <property type="entry name" value="MITOCHONDRIAL IMPORT INNER MEMBRANE TRANSLOCASE SUBUNIT TIM21"/>
    <property type="match status" value="1"/>
</dbReference>
<proteinExistence type="inferred from homology"/>
<evidence type="ECO:0000256" key="9">
    <source>
        <dbReference type="ARBA" id="ARBA00023010"/>
    </source>
</evidence>
<feature type="compositionally biased region" description="Polar residues" evidence="13">
    <location>
        <begin position="34"/>
        <end position="55"/>
    </location>
</feature>
<evidence type="ECO:0000313" key="16">
    <source>
        <dbReference type="Proteomes" id="UP000291343"/>
    </source>
</evidence>
<dbReference type="PANTHER" id="PTHR13032">
    <property type="entry name" value="MITOCHONDRIAL IMPORT INNER MEMBRANE TRANSLOCASE SUBUNIT TIM21"/>
    <property type="match status" value="1"/>
</dbReference>
<dbReference type="GO" id="GO:0005744">
    <property type="term" value="C:TIM23 mitochondrial import inner membrane translocase complex"/>
    <property type="evidence" value="ECO:0007669"/>
    <property type="project" value="UniProtKB-UniRule"/>
</dbReference>
<evidence type="ECO:0000256" key="2">
    <source>
        <dbReference type="ARBA" id="ARBA00010867"/>
    </source>
</evidence>
<comment type="caution">
    <text evidence="15">The sequence shown here is derived from an EMBL/GenBank/DDBJ whole genome shotgun (WGS) entry which is preliminary data.</text>
</comment>
<dbReference type="Pfam" id="PF08294">
    <property type="entry name" value="TIM21"/>
    <property type="match status" value="1"/>
</dbReference>
<evidence type="ECO:0000256" key="7">
    <source>
        <dbReference type="ARBA" id="ARBA00022946"/>
    </source>
</evidence>
<evidence type="ECO:0000256" key="14">
    <source>
        <dbReference type="SAM" id="SignalP"/>
    </source>
</evidence>
<keyword evidence="14" id="KW-0732">Signal</keyword>
<keyword evidence="11 12" id="KW-0472">Membrane</keyword>
<evidence type="ECO:0000313" key="15">
    <source>
        <dbReference type="EMBL" id="RZF46067.1"/>
    </source>
</evidence>
<dbReference type="FunCoup" id="A0A482XK79">
    <property type="interactions" value="1129"/>
</dbReference>